<dbReference type="InterPro" id="IPR036271">
    <property type="entry name" value="Tet_transcr_reg_TetR-rel_C_sf"/>
</dbReference>
<dbReference type="EMBL" id="BAABBE010000017">
    <property type="protein sequence ID" value="GAA3662541.1"/>
    <property type="molecule type" value="Genomic_DNA"/>
</dbReference>
<dbReference type="Pfam" id="PF16925">
    <property type="entry name" value="TetR_C_13"/>
    <property type="match status" value="1"/>
</dbReference>
<dbReference type="Gene3D" id="1.10.357.10">
    <property type="entry name" value="Tetracycline Repressor, domain 2"/>
    <property type="match status" value="1"/>
</dbReference>
<accession>A0ABP7BKF3</accession>
<protein>
    <submittedName>
        <fullName evidence="6">TetR/AcrR family transcriptional regulator</fullName>
    </submittedName>
</protein>
<dbReference type="SUPFAM" id="SSF48498">
    <property type="entry name" value="Tetracyclin repressor-like, C-terminal domain"/>
    <property type="match status" value="1"/>
</dbReference>
<proteinExistence type="predicted"/>
<dbReference type="SUPFAM" id="SSF46689">
    <property type="entry name" value="Homeodomain-like"/>
    <property type="match status" value="1"/>
</dbReference>
<dbReference type="PANTHER" id="PTHR47506">
    <property type="entry name" value="TRANSCRIPTIONAL REGULATORY PROTEIN"/>
    <property type="match status" value="1"/>
</dbReference>
<dbReference type="Proteomes" id="UP001500711">
    <property type="component" value="Unassembled WGS sequence"/>
</dbReference>
<keyword evidence="1" id="KW-0805">Transcription regulation</keyword>
<dbReference type="InterPro" id="IPR001647">
    <property type="entry name" value="HTH_TetR"/>
</dbReference>
<evidence type="ECO:0000256" key="2">
    <source>
        <dbReference type="ARBA" id="ARBA00023125"/>
    </source>
</evidence>
<dbReference type="PROSITE" id="PS50977">
    <property type="entry name" value="HTH_TETR_2"/>
    <property type="match status" value="1"/>
</dbReference>
<evidence type="ECO:0000259" key="5">
    <source>
        <dbReference type="PROSITE" id="PS50977"/>
    </source>
</evidence>
<evidence type="ECO:0000313" key="7">
    <source>
        <dbReference type="Proteomes" id="UP001500711"/>
    </source>
</evidence>
<keyword evidence="2 4" id="KW-0238">DNA-binding</keyword>
<name>A0ABP7BKF3_9PSEU</name>
<dbReference type="InterPro" id="IPR011075">
    <property type="entry name" value="TetR_C"/>
</dbReference>
<feature type="DNA-binding region" description="H-T-H motif" evidence="4">
    <location>
        <begin position="56"/>
        <end position="75"/>
    </location>
</feature>
<dbReference type="PRINTS" id="PR00455">
    <property type="entry name" value="HTHTETR"/>
</dbReference>
<organism evidence="6 7">
    <name type="scientific">Lentzea roselyniae</name>
    <dbReference type="NCBI Taxonomy" id="531940"/>
    <lineage>
        <taxon>Bacteria</taxon>
        <taxon>Bacillati</taxon>
        <taxon>Actinomycetota</taxon>
        <taxon>Actinomycetes</taxon>
        <taxon>Pseudonocardiales</taxon>
        <taxon>Pseudonocardiaceae</taxon>
        <taxon>Lentzea</taxon>
    </lineage>
</organism>
<dbReference type="PANTHER" id="PTHR47506:SF6">
    <property type="entry name" value="HTH-TYPE TRANSCRIPTIONAL REPRESSOR NEMR"/>
    <property type="match status" value="1"/>
</dbReference>
<evidence type="ECO:0000256" key="3">
    <source>
        <dbReference type="ARBA" id="ARBA00023163"/>
    </source>
</evidence>
<dbReference type="Pfam" id="PF00440">
    <property type="entry name" value="TetR_N"/>
    <property type="match status" value="1"/>
</dbReference>
<dbReference type="InterPro" id="IPR009057">
    <property type="entry name" value="Homeodomain-like_sf"/>
</dbReference>
<evidence type="ECO:0000256" key="4">
    <source>
        <dbReference type="PROSITE-ProRule" id="PRU00335"/>
    </source>
</evidence>
<feature type="domain" description="HTH tetR-type" evidence="5">
    <location>
        <begin position="33"/>
        <end position="93"/>
    </location>
</feature>
<gene>
    <name evidence="6" type="ORF">GCM10022267_55920</name>
</gene>
<comment type="caution">
    <text evidence="6">The sequence shown here is derived from an EMBL/GenBank/DDBJ whole genome shotgun (WGS) entry which is preliminary data.</text>
</comment>
<keyword evidence="3" id="KW-0804">Transcription</keyword>
<sequence length="219" mass="23775">MADAVDQSLPLNGKRARLDAIETTAHIKGMPRASVRDQIVEAAFEQFHRHGYNACGVKLITDSAGVPKGSFYNHFESKEALALVVMDRYGETRHLDKLADTSAPALVRLRSHFEALAQDIEDFGYERGCVYGNFSTEAADHIPAIREGVAAAFDQWAKTITAAIREAQADGSLTTQQDAGALGRFLINAWEGAIVGERAAKDGSSFAAFFTVAFETVLH</sequence>
<reference evidence="7" key="1">
    <citation type="journal article" date="2019" name="Int. J. Syst. Evol. Microbiol.">
        <title>The Global Catalogue of Microorganisms (GCM) 10K type strain sequencing project: providing services to taxonomists for standard genome sequencing and annotation.</title>
        <authorList>
            <consortium name="The Broad Institute Genomics Platform"/>
            <consortium name="The Broad Institute Genome Sequencing Center for Infectious Disease"/>
            <person name="Wu L."/>
            <person name="Ma J."/>
        </authorList>
    </citation>
    <scope>NUCLEOTIDE SEQUENCE [LARGE SCALE GENOMIC DNA]</scope>
    <source>
        <strain evidence="7">JCM 17494</strain>
    </source>
</reference>
<evidence type="ECO:0000313" key="6">
    <source>
        <dbReference type="EMBL" id="GAA3662541.1"/>
    </source>
</evidence>
<keyword evidence="7" id="KW-1185">Reference proteome</keyword>
<evidence type="ECO:0000256" key="1">
    <source>
        <dbReference type="ARBA" id="ARBA00023015"/>
    </source>
</evidence>